<dbReference type="EMBL" id="JAKWBI020000009">
    <property type="protein sequence ID" value="KAJ2906772.1"/>
    <property type="molecule type" value="Genomic_DNA"/>
</dbReference>
<evidence type="ECO:0000313" key="4">
    <source>
        <dbReference type="EMBL" id="KAJ2906772.1"/>
    </source>
</evidence>
<comment type="caution">
    <text evidence="4">The sequence shown here is derived from an EMBL/GenBank/DDBJ whole genome shotgun (WGS) entry which is preliminary data.</text>
</comment>
<dbReference type="GO" id="GO:0000445">
    <property type="term" value="C:THO complex part of transcription export complex"/>
    <property type="evidence" value="ECO:0007669"/>
    <property type="project" value="TreeGrafter"/>
</dbReference>
<feature type="coiled-coil region" evidence="1">
    <location>
        <begin position="515"/>
        <end position="542"/>
    </location>
</feature>
<dbReference type="SMART" id="SM00072">
    <property type="entry name" value="GuKc"/>
    <property type="match status" value="1"/>
</dbReference>
<feature type="region of interest" description="Disordered" evidence="2">
    <location>
        <begin position="224"/>
        <end position="249"/>
    </location>
</feature>
<dbReference type="InterPro" id="IPR008144">
    <property type="entry name" value="Guanylate_kin-like_dom"/>
</dbReference>
<keyword evidence="1" id="KW-0175">Coiled coil</keyword>
<evidence type="ECO:0000256" key="2">
    <source>
        <dbReference type="SAM" id="MobiDB-lite"/>
    </source>
</evidence>
<evidence type="ECO:0000256" key="1">
    <source>
        <dbReference type="SAM" id="Coils"/>
    </source>
</evidence>
<dbReference type="Gene3D" id="3.40.50.300">
    <property type="entry name" value="P-loop containing nucleotide triphosphate hydrolases"/>
    <property type="match status" value="1"/>
</dbReference>
<feature type="region of interest" description="Disordered" evidence="2">
    <location>
        <begin position="305"/>
        <end position="336"/>
    </location>
</feature>
<dbReference type="Pfam" id="PF00625">
    <property type="entry name" value="Guanylate_kin"/>
    <property type="match status" value="1"/>
</dbReference>
<dbReference type="Pfam" id="PF11957">
    <property type="entry name" value="efThoc1"/>
    <property type="match status" value="1"/>
</dbReference>
<dbReference type="InterPro" id="IPR008145">
    <property type="entry name" value="GK/Ca_channel_bsu"/>
</dbReference>
<feature type="region of interest" description="Disordered" evidence="2">
    <location>
        <begin position="580"/>
        <end position="603"/>
    </location>
</feature>
<accession>A0AAD5RY61</accession>
<keyword evidence="5" id="KW-1185">Reference proteome</keyword>
<feature type="domain" description="Guanylate kinase-like" evidence="3">
    <location>
        <begin position="599"/>
        <end position="781"/>
    </location>
</feature>
<name>A0AAD5RY61_9PEZI</name>
<dbReference type="Proteomes" id="UP001201980">
    <property type="component" value="Unassembled WGS sequence"/>
</dbReference>
<dbReference type="CDD" id="cd00071">
    <property type="entry name" value="GMPK"/>
    <property type="match status" value="1"/>
</dbReference>
<dbReference type="AlphaFoldDB" id="A0AAD5RY61"/>
<dbReference type="GO" id="GO:0006406">
    <property type="term" value="P:mRNA export from nucleus"/>
    <property type="evidence" value="ECO:0007669"/>
    <property type="project" value="TreeGrafter"/>
</dbReference>
<feature type="compositionally biased region" description="Basic and acidic residues" evidence="2">
    <location>
        <begin position="311"/>
        <end position="325"/>
    </location>
</feature>
<sequence>MPAPQDFRHELPQVEEFGQLLLQLLHEAEAIKDTSDIEPPLTSSDFEDLKPRVTTIFGNLPLNKRVRQYAMTEGAARAIFNQLVKTTEISSPDFVKIWNLLDILSILCDNELCDAALVFWLVEELLDSQTTDGCAKIFDFLESRRERLTAKHFKLKHLVILRSCNELLRRLSRAQDTSFCGRVFIFLFQSFPLGDKSSVNLRGEYHVENVTTYDNEAVNTAEKMDVDETSSASATARERATPIATKGRDAKDDTIDMDTFYPIFWALQDIFSQPKKLFDPDVLEQFKKSLSIAVKAMKAHTVRKGNILPKSSDESKQFSKKKSGEKEEDEKGDLSNAFNPKYLTSRDLFELEISDISFQRHVLVQALIVMDFLISLSGPEKEKLAGITKKNQSVIYQDHTLSREDTQWALDMRRTIQEFLIEGPEGAFFYRMVESILSRDKNWVRWKMESCPPIELPPLPAESFVSSKSAIQRIANKRPKISHGASMDLSFLQPPDPKTMWDKYKDPKRYKLPDLKTYEKKIANAKFDVEMATNDEERAEAEEVLAAQTWRAMRIAASQSIAKFDKVEDYRSVDAMFKDPVEDEEEEDAGPKAPLPKDTRSLVISGPSGVGKTSLINELLKKYPGVFKLVPRLTSRKQADGEVRGAVYDFVSKADINSLMDRDQIIEFEDIDEHTYATSRTKIDSIEDSGKVPVLRLSPVSAQSIKDWDYPARFVFISPPNVDELQNRLRNDPSLTDDKISACVKEAEEQLKDAGEGSLFEATIMNDKLEDACASLGAFVYGGEEVQGGGDLEMDDDAAAADSNNMKEEEDENGDQASAETAPDTKAPEPMETG</sequence>
<gene>
    <name evidence="4" type="ORF">MKZ38_010763</name>
</gene>
<reference evidence="4" key="1">
    <citation type="submission" date="2022-07" db="EMBL/GenBank/DDBJ databases">
        <title>Draft genome sequence of Zalerion maritima ATCC 34329, a (micro)plastics degrading marine fungus.</title>
        <authorList>
            <person name="Paco A."/>
            <person name="Goncalves M.F.M."/>
            <person name="Rocha-Santos T.A.P."/>
            <person name="Alves A."/>
        </authorList>
    </citation>
    <scope>NUCLEOTIDE SEQUENCE</scope>
    <source>
        <strain evidence="4">ATCC 34329</strain>
    </source>
</reference>
<dbReference type="InterPro" id="IPR027417">
    <property type="entry name" value="P-loop_NTPase"/>
</dbReference>
<organism evidence="4 5">
    <name type="scientific">Zalerion maritima</name>
    <dbReference type="NCBI Taxonomy" id="339359"/>
    <lineage>
        <taxon>Eukaryota</taxon>
        <taxon>Fungi</taxon>
        <taxon>Dikarya</taxon>
        <taxon>Ascomycota</taxon>
        <taxon>Pezizomycotina</taxon>
        <taxon>Sordariomycetes</taxon>
        <taxon>Lulworthiomycetidae</taxon>
        <taxon>Lulworthiales</taxon>
        <taxon>Lulworthiaceae</taxon>
        <taxon>Zalerion</taxon>
    </lineage>
</organism>
<protein>
    <recommendedName>
        <fullName evidence="3">Guanylate kinase-like domain-containing protein</fullName>
    </recommendedName>
</protein>
<dbReference type="PANTHER" id="PTHR13265">
    <property type="entry name" value="THO COMPLEX SUBUNIT 1"/>
    <property type="match status" value="1"/>
</dbReference>
<proteinExistence type="predicted"/>
<dbReference type="PROSITE" id="PS50052">
    <property type="entry name" value="GUANYLATE_KINASE_2"/>
    <property type="match status" value="1"/>
</dbReference>
<dbReference type="SUPFAM" id="SSF52540">
    <property type="entry name" value="P-loop containing nucleoside triphosphate hydrolases"/>
    <property type="match status" value="1"/>
</dbReference>
<evidence type="ECO:0000313" key="5">
    <source>
        <dbReference type="Proteomes" id="UP001201980"/>
    </source>
</evidence>
<evidence type="ECO:0000259" key="3">
    <source>
        <dbReference type="PROSITE" id="PS50052"/>
    </source>
</evidence>
<dbReference type="InterPro" id="IPR021861">
    <property type="entry name" value="THO_THOC1"/>
</dbReference>
<feature type="region of interest" description="Disordered" evidence="2">
    <location>
        <begin position="787"/>
        <end position="834"/>
    </location>
</feature>
<dbReference type="PANTHER" id="PTHR13265:SF0">
    <property type="entry name" value="HPR1"/>
    <property type="match status" value="1"/>
</dbReference>
<feature type="compositionally biased region" description="Basic and acidic residues" evidence="2">
    <location>
        <begin position="236"/>
        <end position="249"/>
    </location>
</feature>